<dbReference type="AlphaFoldDB" id="A0A3E0H0Q4"/>
<name>A0A3E0H0Q4_9PSEU</name>
<evidence type="ECO:0008006" key="3">
    <source>
        <dbReference type="Google" id="ProtNLM"/>
    </source>
</evidence>
<sequence>MEALLIGGRAGVGKTTVAWEVSALLQAAGVSHALVDGDFMGQVHPAPADDPDRAEITACNLAAVWANFAALGHRRLVYVNTRVVLAENAIMFARAMGPSVRLVRVLLTASDAETYSRLAGREVGSGLEREIAGSLRSARILEEQAPADTVRVATDGWTVADVARAVVSATGWT</sequence>
<comment type="caution">
    <text evidence="1">The sequence shown here is derived from an EMBL/GenBank/DDBJ whole genome shotgun (WGS) entry which is preliminary data.</text>
</comment>
<accession>A0A3E0H0Q4</accession>
<dbReference type="RefSeq" id="WP_116179517.1">
    <property type="nucleotide sequence ID" value="NZ_CP144375.1"/>
</dbReference>
<reference evidence="1 2" key="1">
    <citation type="submission" date="2018-08" db="EMBL/GenBank/DDBJ databases">
        <title>Genomic Encyclopedia of Archaeal and Bacterial Type Strains, Phase II (KMG-II): from individual species to whole genera.</title>
        <authorList>
            <person name="Goeker M."/>
        </authorList>
    </citation>
    <scope>NUCLEOTIDE SEQUENCE [LARGE SCALE GENOMIC DNA]</scope>
    <source>
        <strain evidence="1 2">DSM 45791</strain>
    </source>
</reference>
<dbReference type="SUPFAM" id="SSF52540">
    <property type="entry name" value="P-loop containing nucleoside triphosphate hydrolases"/>
    <property type="match status" value="1"/>
</dbReference>
<dbReference type="InterPro" id="IPR027417">
    <property type="entry name" value="P-loop_NTPase"/>
</dbReference>
<evidence type="ECO:0000313" key="1">
    <source>
        <dbReference type="EMBL" id="REH36211.1"/>
    </source>
</evidence>
<dbReference type="EMBL" id="QUNO01000016">
    <property type="protein sequence ID" value="REH36211.1"/>
    <property type="molecule type" value="Genomic_DNA"/>
</dbReference>
<organism evidence="1 2">
    <name type="scientific">Kutzneria buriramensis</name>
    <dbReference type="NCBI Taxonomy" id="1045776"/>
    <lineage>
        <taxon>Bacteria</taxon>
        <taxon>Bacillati</taxon>
        <taxon>Actinomycetota</taxon>
        <taxon>Actinomycetes</taxon>
        <taxon>Pseudonocardiales</taxon>
        <taxon>Pseudonocardiaceae</taxon>
        <taxon>Kutzneria</taxon>
    </lineage>
</organism>
<protein>
    <recommendedName>
        <fullName evidence="3">UDP-N-acetylglucosamine kinase</fullName>
    </recommendedName>
</protein>
<evidence type="ECO:0000313" key="2">
    <source>
        <dbReference type="Proteomes" id="UP000256269"/>
    </source>
</evidence>
<keyword evidence="2" id="KW-1185">Reference proteome</keyword>
<proteinExistence type="predicted"/>
<dbReference type="Gene3D" id="3.40.50.300">
    <property type="entry name" value="P-loop containing nucleotide triphosphate hydrolases"/>
    <property type="match status" value="1"/>
</dbReference>
<gene>
    <name evidence="1" type="ORF">BCF44_11680</name>
</gene>
<dbReference type="Proteomes" id="UP000256269">
    <property type="component" value="Unassembled WGS sequence"/>
</dbReference>
<dbReference type="OrthoDB" id="7889077at2"/>